<sequence length="121" mass="13614">MKKLLVFMLAISSFAVADTDQDNQKLAENFCYALQASGNCNELNMRLDTERKVNALLDEPVRKPNGKYSDSCWKGLKKANNDKNLCTNAWEKFGCYGTETARLLQTNPFTNKTGAKCSFSR</sequence>
<accession>A0AAJ6N9B6</accession>
<evidence type="ECO:0000313" key="2">
    <source>
        <dbReference type="EMBL" id="MDP8172587.1"/>
    </source>
</evidence>
<evidence type="ECO:0000256" key="1">
    <source>
        <dbReference type="SAM" id="SignalP"/>
    </source>
</evidence>
<proteinExistence type="predicted"/>
<dbReference type="RefSeq" id="WP_306375189.1">
    <property type="nucleotide sequence ID" value="NZ_JASAYN010000007.1"/>
</dbReference>
<evidence type="ECO:0000313" key="3">
    <source>
        <dbReference type="Proteomes" id="UP001236239"/>
    </source>
</evidence>
<dbReference type="EMBL" id="JASAYQ010000005">
    <property type="protein sequence ID" value="MDP8172587.1"/>
    <property type="molecule type" value="Genomic_DNA"/>
</dbReference>
<comment type="caution">
    <text evidence="2">The sequence shown here is derived from an EMBL/GenBank/DDBJ whole genome shotgun (WGS) entry which is preliminary data.</text>
</comment>
<dbReference type="Proteomes" id="UP001236239">
    <property type="component" value="Unassembled WGS sequence"/>
</dbReference>
<feature type="signal peptide" evidence="1">
    <location>
        <begin position="1"/>
        <end position="17"/>
    </location>
</feature>
<name>A0AAJ6N9B6_9PAST</name>
<dbReference type="AlphaFoldDB" id="A0AAJ6N9B6"/>
<reference evidence="2" key="1">
    <citation type="journal article" date="2023" name="Front. Microbiol.">
        <title>Phylogeography and host specificity of Pasteurellaceae pathogenic to sea-farmed fish in the north-east Atlantic.</title>
        <authorList>
            <person name="Gulla S."/>
            <person name="Colquhoun D.J."/>
            <person name="Olsen A.B."/>
            <person name="Spilsberg B."/>
            <person name="Lagesen K."/>
            <person name="Aakesson C.P."/>
            <person name="Strom S."/>
            <person name="Manji F."/>
            <person name="Birkbeck T.H."/>
            <person name="Nilsen H.K."/>
        </authorList>
    </citation>
    <scope>NUCLEOTIDE SEQUENCE</scope>
    <source>
        <strain evidence="2">TW16_20</strain>
    </source>
</reference>
<keyword evidence="1" id="KW-0732">Signal</keyword>
<feature type="chain" id="PRO_5042557966" evidence="1">
    <location>
        <begin position="18"/>
        <end position="121"/>
    </location>
</feature>
<organism evidence="2 3">
    <name type="scientific">Phocoenobacter skyensis</name>
    <dbReference type="NCBI Taxonomy" id="97481"/>
    <lineage>
        <taxon>Bacteria</taxon>
        <taxon>Pseudomonadati</taxon>
        <taxon>Pseudomonadota</taxon>
        <taxon>Gammaproteobacteria</taxon>
        <taxon>Pasteurellales</taxon>
        <taxon>Pasteurellaceae</taxon>
        <taxon>Phocoenobacter</taxon>
    </lineage>
</organism>
<gene>
    <name evidence="2" type="ORF">QJU93_04370</name>
</gene>
<protein>
    <submittedName>
        <fullName evidence="2">Uncharacterized protein</fullName>
    </submittedName>
</protein>